<proteinExistence type="predicted"/>
<dbReference type="RefSeq" id="WP_186864550.1">
    <property type="nucleotide sequence ID" value="NZ_JACOPE010000001.1"/>
</dbReference>
<keyword evidence="2" id="KW-1185">Reference proteome</keyword>
<dbReference type="PANTHER" id="PTHR22925">
    <property type="entry name" value="GLYCOSYL HYDROLASE 43 FAMILY MEMBER"/>
    <property type="match status" value="1"/>
</dbReference>
<protein>
    <recommendedName>
        <fullName evidence="3">Glycosyl hydrolases family 43</fullName>
    </recommendedName>
</protein>
<gene>
    <name evidence="1" type="ORF">H8S40_03390</name>
</gene>
<organism evidence="1 2">
    <name type="scientific">Ruminococcus hominis</name>
    <dbReference type="NCBI Taxonomy" id="2763065"/>
    <lineage>
        <taxon>Bacteria</taxon>
        <taxon>Bacillati</taxon>
        <taxon>Bacillota</taxon>
        <taxon>Clostridia</taxon>
        <taxon>Eubacteriales</taxon>
        <taxon>Oscillospiraceae</taxon>
        <taxon>Ruminococcus</taxon>
    </lineage>
</organism>
<accession>A0ABR7G6A4</accession>
<comment type="caution">
    <text evidence="1">The sequence shown here is derived from an EMBL/GenBank/DDBJ whole genome shotgun (WGS) entry which is preliminary data.</text>
</comment>
<sequence length="219" mass="25281">MEKDHFHPFDTSVGDFDLWQDENGNGYLYFEHDHAGVISTGLTEDFLDVQGEHLDMFTGLKPPYTREGCTHFVYKEKHYLFTSGMIGYIPNPSEIAVSDTPLGPYEVLGNPHRDDSSSASFNSQISYVFHDPEREDLYLVMADRWVPEYVVTKAKYESLERVITFQYNSEIHPTEADYKVAMDAPFLGNANTSIADYVWLPLNLDGEYPTIEWKEEWRP</sequence>
<dbReference type="Proteomes" id="UP000631576">
    <property type="component" value="Unassembled WGS sequence"/>
</dbReference>
<evidence type="ECO:0008006" key="3">
    <source>
        <dbReference type="Google" id="ProtNLM"/>
    </source>
</evidence>
<dbReference type="PANTHER" id="PTHR22925:SF3">
    <property type="entry name" value="GLYCOSYL HYDROLASE FAMILY PROTEIN 43"/>
    <property type="match status" value="1"/>
</dbReference>
<dbReference type="Gene3D" id="2.115.10.20">
    <property type="entry name" value="Glycosyl hydrolase domain, family 43"/>
    <property type="match status" value="1"/>
</dbReference>
<dbReference type="InterPro" id="IPR023296">
    <property type="entry name" value="Glyco_hydro_beta-prop_sf"/>
</dbReference>
<evidence type="ECO:0000313" key="2">
    <source>
        <dbReference type="Proteomes" id="UP000631576"/>
    </source>
</evidence>
<dbReference type="EMBL" id="JACOPE010000001">
    <property type="protein sequence ID" value="MBC5682623.1"/>
    <property type="molecule type" value="Genomic_DNA"/>
</dbReference>
<name>A0ABR7G6A4_9FIRM</name>
<reference evidence="1 2" key="1">
    <citation type="submission" date="2020-08" db="EMBL/GenBank/DDBJ databases">
        <title>Genome public.</title>
        <authorList>
            <person name="Liu C."/>
            <person name="Sun Q."/>
        </authorList>
    </citation>
    <scope>NUCLEOTIDE SEQUENCE [LARGE SCALE GENOMIC DNA]</scope>
    <source>
        <strain evidence="1 2">NSJ-13</strain>
    </source>
</reference>
<dbReference type="SUPFAM" id="SSF75005">
    <property type="entry name" value="Arabinanase/levansucrase/invertase"/>
    <property type="match status" value="1"/>
</dbReference>
<evidence type="ECO:0000313" key="1">
    <source>
        <dbReference type="EMBL" id="MBC5682623.1"/>
    </source>
</evidence>